<proteinExistence type="predicted"/>
<evidence type="ECO:0000313" key="1">
    <source>
        <dbReference type="EMBL" id="TDU42670.1"/>
    </source>
</evidence>
<dbReference type="PANTHER" id="PTHR48098">
    <property type="entry name" value="ENTEROCHELIN ESTERASE-RELATED"/>
    <property type="match status" value="1"/>
</dbReference>
<dbReference type="InterPro" id="IPR050583">
    <property type="entry name" value="Mycobacterial_A85_antigen"/>
</dbReference>
<dbReference type="PANTHER" id="PTHR48098:SF6">
    <property type="entry name" value="FERRI-BACILLIBACTIN ESTERASE BESA"/>
    <property type="match status" value="1"/>
</dbReference>
<reference evidence="1 2" key="1">
    <citation type="submission" date="2019-03" db="EMBL/GenBank/DDBJ databases">
        <title>Genomic Encyclopedia of Archaeal and Bacterial Type Strains, Phase II (KMG-II): from individual species to whole genera.</title>
        <authorList>
            <person name="Goeker M."/>
        </authorList>
    </citation>
    <scope>NUCLEOTIDE SEQUENCE [LARGE SCALE GENOMIC DNA]</scope>
    <source>
        <strain evidence="1 2">DSM 28135</strain>
    </source>
</reference>
<dbReference type="Proteomes" id="UP000294689">
    <property type="component" value="Unassembled WGS sequence"/>
</dbReference>
<evidence type="ECO:0000313" key="2">
    <source>
        <dbReference type="Proteomes" id="UP000294689"/>
    </source>
</evidence>
<dbReference type="Gene3D" id="3.40.50.1820">
    <property type="entry name" value="alpha/beta hydrolase"/>
    <property type="match status" value="1"/>
</dbReference>
<organism evidence="1 2">
    <name type="scientific">Gelidibacter sediminis</name>
    <dbReference type="NCBI Taxonomy" id="1608710"/>
    <lineage>
        <taxon>Bacteria</taxon>
        <taxon>Pseudomonadati</taxon>
        <taxon>Bacteroidota</taxon>
        <taxon>Flavobacteriia</taxon>
        <taxon>Flavobacteriales</taxon>
        <taxon>Flavobacteriaceae</taxon>
        <taxon>Gelidibacter</taxon>
    </lineage>
</organism>
<protein>
    <submittedName>
        <fullName evidence="1">Putative alpha/beta superfamily hydrolase</fullName>
    </submittedName>
</protein>
<name>A0A4R7Q7I5_9FLAO</name>
<dbReference type="GO" id="GO:0016787">
    <property type="term" value="F:hydrolase activity"/>
    <property type="evidence" value="ECO:0007669"/>
    <property type="project" value="UniProtKB-KW"/>
</dbReference>
<dbReference type="RefSeq" id="WP_133756189.1">
    <property type="nucleotide sequence ID" value="NZ_SOBW01000007.1"/>
</dbReference>
<keyword evidence="2" id="KW-1185">Reference proteome</keyword>
<dbReference type="AlphaFoldDB" id="A0A4R7Q7I5"/>
<comment type="caution">
    <text evidence="1">The sequence shown here is derived from an EMBL/GenBank/DDBJ whole genome shotgun (WGS) entry which is preliminary data.</text>
</comment>
<dbReference type="InterPro" id="IPR029058">
    <property type="entry name" value="AB_hydrolase_fold"/>
</dbReference>
<accession>A0A4R7Q7I5</accession>
<sequence length="269" mass="30531">MTFKQLLLTVGLTYSLLGHGQQTVSSRVSTFTIEAPQLQSDKKIWIYLPKKYSENSKHYPTVYMHDAQNLFDAETSFAGEWQIDEHLDSIADDTSIIIGIEHGNEKRMDELTPYANEKYGGGNADTYLGFIINTLKPYIDSTYRTQPDSKNTTIFGSSLGGLLSFYAVIKHPEVFGNAGVFSPSFWFNHNIYDAVSKSNIPATSRFYFLAGSEESDTMITELDKMVALLMQKGVTKSHFMKITIQGGQHNETLWRENFPDAYKWLTRKQ</sequence>
<dbReference type="Pfam" id="PF00756">
    <property type="entry name" value="Esterase"/>
    <property type="match status" value="1"/>
</dbReference>
<dbReference type="OrthoDB" id="9784036at2"/>
<dbReference type="EMBL" id="SOBW01000007">
    <property type="protein sequence ID" value="TDU42670.1"/>
    <property type="molecule type" value="Genomic_DNA"/>
</dbReference>
<gene>
    <name evidence="1" type="ORF">BXY82_0063</name>
</gene>
<dbReference type="InterPro" id="IPR000801">
    <property type="entry name" value="Esterase-like"/>
</dbReference>
<keyword evidence="1" id="KW-0378">Hydrolase</keyword>
<dbReference type="SUPFAM" id="SSF53474">
    <property type="entry name" value="alpha/beta-Hydrolases"/>
    <property type="match status" value="1"/>
</dbReference>